<accession>A0A921DVI7</accession>
<evidence type="ECO:0000313" key="1">
    <source>
        <dbReference type="EMBL" id="HJE18934.1"/>
    </source>
</evidence>
<reference evidence="1" key="1">
    <citation type="journal article" date="2021" name="PeerJ">
        <title>Extensive microbial diversity within the chicken gut microbiome revealed by metagenomics and culture.</title>
        <authorList>
            <person name="Gilroy R."/>
            <person name="Ravi A."/>
            <person name="Getino M."/>
            <person name="Pursley I."/>
            <person name="Horton D.L."/>
            <person name="Alikhan N.F."/>
            <person name="Baker D."/>
            <person name="Gharbi K."/>
            <person name="Hall N."/>
            <person name="Watson M."/>
            <person name="Adriaenssens E.M."/>
            <person name="Foster-Nyarko E."/>
            <person name="Jarju S."/>
            <person name="Secka A."/>
            <person name="Antonio M."/>
            <person name="Oren A."/>
            <person name="Chaudhuri R.R."/>
            <person name="La Ragione R."/>
            <person name="Hildebrand F."/>
            <person name="Pallen M.J."/>
        </authorList>
    </citation>
    <scope>NUCLEOTIDE SEQUENCE</scope>
    <source>
        <strain evidence="1">6019</strain>
    </source>
</reference>
<organism evidence="1 2">
    <name type="scientific">Aliicoccus persicus</name>
    <dbReference type="NCBI Taxonomy" id="930138"/>
    <lineage>
        <taxon>Bacteria</taxon>
        <taxon>Bacillati</taxon>
        <taxon>Bacillota</taxon>
        <taxon>Bacilli</taxon>
        <taxon>Bacillales</taxon>
        <taxon>Staphylococcaceae</taxon>
        <taxon>Aliicoccus</taxon>
    </lineage>
</organism>
<protein>
    <submittedName>
        <fullName evidence="1">Uncharacterized protein</fullName>
    </submittedName>
</protein>
<dbReference type="AlphaFoldDB" id="A0A921DVI7"/>
<sequence>MRMMKQSQDILQKKVERVNHAGVKKHQLLILTLVSSVFLTGCQFYGIWPQSYDGIPINNNPEGNALFHETGELTNYNQEMRYPYMESTEILLAPDVDNSITEAEVEDMKVITFEPGEYVVGEDIDPGRYISFMDFVDGTEAAAIIVTDNDDVQILELNLEGQAHLYLNEGYTVEVVSSRNEVMFRPLIEETDRMTNDGGFVMQGHHIIGDTLPSGTYSLESLELLLMRADGTPQVFVNTATNLVVPFSMGDLQTLSPEDYERLFGGNEEEEDQLLVELNDGDVVINERGLSMSFVE</sequence>
<comment type="caution">
    <text evidence="1">The sequence shown here is derived from an EMBL/GenBank/DDBJ whole genome shotgun (WGS) entry which is preliminary data.</text>
</comment>
<gene>
    <name evidence="1" type="ORF">K8V35_01085</name>
</gene>
<reference evidence="1" key="2">
    <citation type="submission" date="2021-09" db="EMBL/GenBank/DDBJ databases">
        <authorList>
            <person name="Gilroy R."/>
        </authorList>
    </citation>
    <scope>NUCLEOTIDE SEQUENCE</scope>
    <source>
        <strain evidence="1">6019</strain>
    </source>
</reference>
<dbReference type="EMBL" id="DYYI01000009">
    <property type="protein sequence ID" value="HJE18934.1"/>
    <property type="molecule type" value="Genomic_DNA"/>
</dbReference>
<name>A0A921DVI7_9STAP</name>
<dbReference type="Proteomes" id="UP000763505">
    <property type="component" value="Unassembled WGS sequence"/>
</dbReference>
<evidence type="ECO:0000313" key="2">
    <source>
        <dbReference type="Proteomes" id="UP000763505"/>
    </source>
</evidence>
<proteinExistence type="predicted"/>